<name>A0ABT3FVE2_9BACT</name>
<evidence type="ECO:0000256" key="4">
    <source>
        <dbReference type="ARBA" id="ARBA00022801"/>
    </source>
</evidence>
<dbReference type="PANTHER" id="PTHR34353">
    <property type="entry name" value="CRISPR-ASSOCIATED ENDONUCLEASE CAS1 1"/>
    <property type="match status" value="1"/>
</dbReference>
<keyword evidence="3 10" id="KW-0255">Endonuclease</keyword>
<feature type="binding site" evidence="10">
    <location>
        <position position="169"/>
    </location>
    <ligand>
        <name>Mn(2+)</name>
        <dbReference type="ChEBI" id="CHEBI:29035"/>
    </ligand>
</feature>
<dbReference type="Gene3D" id="1.20.120.920">
    <property type="entry name" value="CRISPR-associated endonuclease Cas1, C-terminal domain"/>
    <property type="match status" value="1"/>
</dbReference>
<evidence type="ECO:0000256" key="1">
    <source>
        <dbReference type="ARBA" id="ARBA00022722"/>
    </source>
</evidence>
<comment type="cofactor">
    <cofactor evidence="10">
        <name>Mg(2+)</name>
        <dbReference type="ChEBI" id="CHEBI:18420"/>
    </cofactor>
    <cofactor evidence="10">
        <name>Mn(2+)</name>
        <dbReference type="ChEBI" id="CHEBI:29035"/>
    </cofactor>
</comment>
<evidence type="ECO:0000256" key="7">
    <source>
        <dbReference type="ARBA" id="ARBA00023125"/>
    </source>
</evidence>
<proteinExistence type="inferred from homology"/>
<dbReference type="RefSeq" id="WP_264503516.1">
    <property type="nucleotide sequence ID" value="NZ_JAPDDS010000019.1"/>
</dbReference>
<evidence type="ECO:0000313" key="11">
    <source>
        <dbReference type="EMBL" id="MCW1887561.1"/>
    </source>
</evidence>
<dbReference type="Gene3D" id="3.100.10.20">
    <property type="entry name" value="CRISPR-associated endonuclease Cas1, N-terminal domain"/>
    <property type="match status" value="1"/>
</dbReference>
<comment type="similarity">
    <text evidence="10">Belongs to the CRISPR-associated endonuclease Cas1 family.</text>
</comment>
<comment type="caution">
    <text evidence="11">The sequence shown here is derived from an EMBL/GenBank/DDBJ whole genome shotgun (WGS) entry which is preliminary data.</text>
</comment>
<dbReference type="InterPro" id="IPR042211">
    <property type="entry name" value="CRISPR-assoc_Cas1_N"/>
</dbReference>
<evidence type="ECO:0000313" key="12">
    <source>
        <dbReference type="Proteomes" id="UP001207930"/>
    </source>
</evidence>
<keyword evidence="7 10" id="KW-0238">DNA-binding</keyword>
<gene>
    <name evidence="11" type="primary">cas1c</name>
    <name evidence="10" type="synonym">cas1</name>
    <name evidence="11" type="ORF">OKA04_22685</name>
</gene>
<dbReference type="EC" id="3.1.-.-" evidence="10"/>
<evidence type="ECO:0000256" key="3">
    <source>
        <dbReference type="ARBA" id="ARBA00022759"/>
    </source>
</evidence>
<evidence type="ECO:0000256" key="5">
    <source>
        <dbReference type="ARBA" id="ARBA00022842"/>
    </source>
</evidence>
<dbReference type="EMBL" id="JAPDDS010000019">
    <property type="protein sequence ID" value="MCW1887561.1"/>
    <property type="molecule type" value="Genomic_DNA"/>
</dbReference>
<organism evidence="11 12">
    <name type="scientific">Luteolibacter flavescens</name>
    <dbReference type="NCBI Taxonomy" id="1859460"/>
    <lineage>
        <taxon>Bacteria</taxon>
        <taxon>Pseudomonadati</taxon>
        <taxon>Verrucomicrobiota</taxon>
        <taxon>Verrucomicrobiia</taxon>
        <taxon>Verrucomicrobiales</taxon>
        <taxon>Verrucomicrobiaceae</taxon>
        <taxon>Luteolibacter</taxon>
    </lineage>
</organism>
<dbReference type="NCBIfam" id="TIGR00287">
    <property type="entry name" value="cas1"/>
    <property type="match status" value="1"/>
</dbReference>
<dbReference type="Proteomes" id="UP001207930">
    <property type="component" value="Unassembled WGS sequence"/>
</dbReference>
<keyword evidence="1 10" id="KW-0540">Nuclease</keyword>
<sequence length="346" mass="38025">MKKHLNTLFVTMEGAYLRKDGAAVEIRHDGESKLRVPLHNLEGIACFGWDIGASASLIAACAEAGVAISFHNPHGKFMAATRGYTSGNVLLRREQYRRADHEPAAVAIAANMLAAKLSNSRQVMMRAARDHGDKSATRAFALSQAADFLAVRIGLLGRATSLDSLRGIEGDAAAAYFAAFPHLLVNHDPAIAITGRSRRPPLDPVNALLSFLYSLLMHDCRSALESCGLDPQCGFLHRDRPGRPSLALDLMEEFRSFLADRVALTLFNRRQLTATDFRTEESGAVLLKDDSRKAVLVAWQERKQDEITHPFLDETVTVGMLPQLQARLLARHLRGDLDAYPAFLSK</sequence>
<protein>
    <recommendedName>
        <fullName evidence="10">CRISPR-associated endonuclease Cas1</fullName>
        <ecNumber evidence="10">3.1.-.-</ecNumber>
    </recommendedName>
</protein>
<evidence type="ECO:0000256" key="10">
    <source>
        <dbReference type="HAMAP-Rule" id="MF_01470"/>
    </source>
</evidence>
<keyword evidence="5 10" id="KW-0460">Magnesium</keyword>
<feature type="binding site" evidence="10">
    <location>
        <position position="237"/>
    </location>
    <ligand>
        <name>Mn(2+)</name>
        <dbReference type="ChEBI" id="CHEBI:29035"/>
    </ligand>
</feature>
<dbReference type="GO" id="GO:0004519">
    <property type="term" value="F:endonuclease activity"/>
    <property type="evidence" value="ECO:0007669"/>
    <property type="project" value="UniProtKB-KW"/>
</dbReference>
<feature type="binding site" evidence="10">
    <location>
        <position position="252"/>
    </location>
    <ligand>
        <name>Mn(2+)</name>
        <dbReference type="ChEBI" id="CHEBI:29035"/>
    </ligand>
</feature>
<comment type="function">
    <text evidence="10">CRISPR (clustered regularly interspaced short palindromic repeat), is an adaptive immune system that provides protection against mobile genetic elements (viruses, transposable elements and conjugative plasmids). CRISPR clusters contain spacers, sequences complementary to antecedent mobile elements, and target invading nucleic acids. CRISPR clusters are transcribed and processed into CRISPR RNA (crRNA). Acts as a dsDNA endonuclease. Involved in the integration of spacer DNA into the CRISPR cassette.</text>
</comment>
<keyword evidence="12" id="KW-1185">Reference proteome</keyword>
<evidence type="ECO:0000256" key="2">
    <source>
        <dbReference type="ARBA" id="ARBA00022723"/>
    </source>
</evidence>
<dbReference type="HAMAP" id="MF_01470">
    <property type="entry name" value="Cas1"/>
    <property type="match status" value="1"/>
</dbReference>
<dbReference type="InterPro" id="IPR050646">
    <property type="entry name" value="Cas1"/>
</dbReference>
<reference evidence="11 12" key="1">
    <citation type="submission" date="2022-10" db="EMBL/GenBank/DDBJ databases">
        <title>Luteolibacter flavescens strain MCCC 1K03193, whole genome shotgun sequencing project.</title>
        <authorList>
            <person name="Zhao G."/>
            <person name="Shen L."/>
        </authorList>
    </citation>
    <scope>NUCLEOTIDE SEQUENCE [LARGE SCALE GENOMIC DNA]</scope>
    <source>
        <strain evidence="11 12">MCCC 1K03193</strain>
    </source>
</reference>
<dbReference type="PANTHER" id="PTHR34353:SF2">
    <property type="entry name" value="CRISPR-ASSOCIATED ENDONUCLEASE CAS1 1"/>
    <property type="match status" value="1"/>
</dbReference>
<keyword evidence="8 10" id="KW-0464">Manganese</keyword>
<evidence type="ECO:0000256" key="8">
    <source>
        <dbReference type="ARBA" id="ARBA00023211"/>
    </source>
</evidence>
<dbReference type="NCBIfam" id="TIGR03640">
    <property type="entry name" value="cas1_DVULG"/>
    <property type="match status" value="1"/>
</dbReference>
<dbReference type="CDD" id="cd09721">
    <property type="entry name" value="Cas1_I-C"/>
    <property type="match status" value="1"/>
</dbReference>
<keyword evidence="4 10" id="KW-0378">Hydrolase</keyword>
<dbReference type="InterPro" id="IPR019856">
    <property type="entry name" value="CRISPR-assoc_Cas1_DVULG"/>
</dbReference>
<accession>A0ABT3FVE2</accession>
<dbReference type="InterPro" id="IPR042206">
    <property type="entry name" value="CRISPR-assoc_Cas1_C"/>
</dbReference>
<evidence type="ECO:0000256" key="6">
    <source>
        <dbReference type="ARBA" id="ARBA00023118"/>
    </source>
</evidence>
<keyword evidence="6 10" id="KW-0051">Antiviral defense</keyword>
<dbReference type="InterPro" id="IPR002729">
    <property type="entry name" value="CRISPR-assoc_Cas1"/>
</dbReference>
<comment type="subunit">
    <text evidence="9 10">Homodimer, forms a heterotetramer with a Cas2 homodimer.</text>
</comment>
<evidence type="ECO:0000256" key="9">
    <source>
        <dbReference type="ARBA" id="ARBA00038592"/>
    </source>
</evidence>
<dbReference type="Pfam" id="PF01867">
    <property type="entry name" value="Cas_Cas1"/>
    <property type="match status" value="1"/>
</dbReference>
<keyword evidence="2 10" id="KW-0479">Metal-binding</keyword>